<dbReference type="PANTHER" id="PTHR43235">
    <property type="entry name" value="GLUTAMINE AMIDOTRANSFERASE PB2B2.05-RELATED"/>
    <property type="match status" value="1"/>
</dbReference>
<dbReference type="PATRIC" id="fig|1393034.3.peg.763"/>
<dbReference type="GO" id="GO:0005829">
    <property type="term" value="C:cytosol"/>
    <property type="evidence" value="ECO:0007669"/>
    <property type="project" value="TreeGrafter"/>
</dbReference>
<comment type="caution">
    <text evidence="1">The sequence shown here is derived from an EMBL/GenBank/DDBJ whole genome shotgun (WGS) entry which is preliminary data.</text>
</comment>
<dbReference type="OrthoDB" id="9813383at2"/>
<dbReference type="InterPro" id="IPR044668">
    <property type="entry name" value="PuuD-like"/>
</dbReference>
<dbReference type="Proteomes" id="UP000070675">
    <property type="component" value="Unassembled WGS sequence"/>
</dbReference>
<dbReference type="InterPro" id="IPR011697">
    <property type="entry name" value="Peptidase_C26"/>
</dbReference>
<dbReference type="Gene3D" id="3.40.50.880">
    <property type="match status" value="1"/>
</dbReference>
<evidence type="ECO:0000313" key="1">
    <source>
        <dbReference type="EMBL" id="KXB34689.1"/>
    </source>
</evidence>
<dbReference type="GO" id="GO:0006598">
    <property type="term" value="P:polyamine catabolic process"/>
    <property type="evidence" value="ECO:0007669"/>
    <property type="project" value="TreeGrafter"/>
</dbReference>
<dbReference type="EMBL" id="LSCR01000012">
    <property type="protein sequence ID" value="KXB34689.1"/>
    <property type="molecule type" value="Genomic_DNA"/>
</dbReference>
<sequence>MSFTAPIIGITSHCEITGQNTINKQYAQYIANAGGIPLIFPLIETLHKDASLLDMHVNAYLERIDGLLLTGGGDIDANSFGGSVYESYSHAELVDTCPVRDTFEGALCKRAYEQNLPILGICRGMQLLNIAQAGRMVRDLSEQPGLSASAKHHNVEPYDKPAHHVTLEASSKLAQIFGTTQLAVNSHHHQAVSTPGCGIRFVGWADDKTPEALEVDDKPFVIGVQWHPEVLGTQPQLFEAFVNAARERSRRT</sequence>
<evidence type="ECO:0000313" key="2">
    <source>
        <dbReference type="Proteomes" id="UP000070675"/>
    </source>
</evidence>
<proteinExistence type="predicted"/>
<protein>
    <submittedName>
        <fullName evidence="1">Peptidase C26</fullName>
    </submittedName>
</protein>
<dbReference type="PROSITE" id="PS51273">
    <property type="entry name" value="GATASE_TYPE_1"/>
    <property type="match status" value="1"/>
</dbReference>
<name>A0A133XUV7_9ACTN</name>
<dbReference type="GO" id="GO:0033969">
    <property type="term" value="F:gamma-glutamyl-gamma-aminobutyrate hydrolase activity"/>
    <property type="evidence" value="ECO:0007669"/>
    <property type="project" value="TreeGrafter"/>
</dbReference>
<gene>
    <name evidence="1" type="ORF">HMPREF3192_00788</name>
</gene>
<dbReference type="AlphaFoldDB" id="A0A133XUV7"/>
<organism evidence="1 2">
    <name type="scientific">Atopobium deltae</name>
    <dbReference type="NCBI Taxonomy" id="1393034"/>
    <lineage>
        <taxon>Bacteria</taxon>
        <taxon>Bacillati</taxon>
        <taxon>Actinomycetota</taxon>
        <taxon>Coriobacteriia</taxon>
        <taxon>Coriobacteriales</taxon>
        <taxon>Atopobiaceae</taxon>
        <taxon>Atopobium</taxon>
    </lineage>
</organism>
<dbReference type="Pfam" id="PF07722">
    <property type="entry name" value="Peptidase_C26"/>
    <property type="match status" value="1"/>
</dbReference>
<keyword evidence="2" id="KW-1185">Reference proteome</keyword>
<reference evidence="2" key="1">
    <citation type="submission" date="2016-01" db="EMBL/GenBank/DDBJ databases">
        <authorList>
            <person name="Mitreva M."/>
            <person name="Pepin K.H."/>
            <person name="Mihindukulasuriya K.A."/>
            <person name="Fulton R."/>
            <person name="Fronick C."/>
            <person name="O'Laughlin M."/>
            <person name="Miner T."/>
            <person name="Herter B."/>
            <person name="Rosa B.A."/>
            <person name="Cordes M."/>
            <person name="Tomlinson C."/>
            <person name="Wollam A."/>
            <person name="Palsikar V.B."/>
            <person name="Mardis E.R."/>
            <person name="Wilson R.K."/>
        </authorList>
    </citation>
    <scope>NUCLEOTIDE SEQUENCE [LARGE SCALE GENOMIC DNA]</scope>
    <source>
        <strain evidence="2">DNF00019</strain>
    </source>
</reference>
<dbReference type="InterPro" id="IPR029062">
    <property type="entry name" value="Class_I_gatase-like"/>
</dbReference>
<accession>A0A133XUV7</accession>
<dbReference type="PANTHER" id="PTHR43235:SF1">
    <property type="entry name" value="GLUTAMINE AMIDOTRANSFERASE PB2B2.05-RELATED"/>
    <property type="match status" value="1"/>
</dbReference>
<dbReference type="SUPFAM" id="SSF52317">
    <property type="entry name" value="Class I glutamine amidotransferase-like"/>
    <property type="match status" value="1"/>
</dbReference>
<dbReference type="CDD" id="cd01745">
    <property type="entry name" value="GATase1_2"/>
    <property type="match status" value="1"/>
</dbReference>
<dbReference type="RefSeq" id="WP_066305367.1">
    <property type="nucleotide sequence ID" value="NZ_KQ959492.1"/>
</dbReference>
<dbReference type="STRING" id="1393034.HMPREF3192_00788"/>